<name>A0A2S9XEI0_9BACT</name>
<evidence type="ECO:0000256" key="3">
    <source>
        <dbReference type="ARBA" id="ARBA00023315"/>
    </source>
</evidence>
<dbReference type="EC" id="2.3.1.-" evidence="5"/>
<evidence type="ECO:0000313" key="5">
    <source>
        <dbReference type="EMBL" id="PRP91257.1"/>
    </source>
</evidence>
<evidence type="ECO:0000313" key="6">
    <source>
        <dbReference type="Proteomes" id="UP000237968"/>
    </source>
</evidence>
<dbReference type="EMBL" id="PVNK01000249">
    <property type="protein sequence ID" value="PRP91257.1"/>
    <property type="molecule type" value="Genomic_DNA"/>
</dbReference>
<dbReference type="InterPro" id="IPR002123">
    <property type="entry name" value="Plipid/glycerol_acylTrfase"/>
</dbReference>
<comment type="pathway">
    <text evidence="1">Lipid metabolism.</text>
</comment>
<reference evidence="5 6" key="1">
    <citation type="submission" date="2018-03" db="EMBL/GenBank/DDBJ databases">
        <title>Draft Genome Sequences of the Obligatory Marine Myxobacteria Enhygromyxa salina SWB005.</title>
        <authorList>
            <person name="Poehlein A."/>
            <person name="Moghaddam J.A."/>
            <person name="Harms H."/>
            <person name="Alanjari M."/>
            <person name="Koenig G.M."/>
            <person name="Daniel R."/>
            <person name="Schaeberle T.F."/>
        </authorList>
    </citation>
    <scope>NUCLEOTIDE SEQUENCE [LARGE SCALE GENOMIC DNA]</scope>
    <source>
        <strain evidence="5 6">SWB005</strain>
    </source>
</reference>
<keyword evidence="6" id="KW-1185">Reference proteome</keyword>
<accession>A0A2S9XEI0</accession>
<sequence length="226" mass="24426">MISFELPLRAIDKFMGHQPLVDAGHALARVLWQAFALTGAELEVVGLEHVDPDQRYVIVANHQGFSDVIVIAKVLRALQPRYVAKRELARGWPSISYLIEASGSAIIDRKQPTAAIAEIERLGHQAKREGWSVAIFPEGTRAKDGVPGRWKARGTKALLDTAGPCPVLPVSLSGGSELFAHNGLPFKAGVRMGCHIHPPVEPPAADEDFGVWLEGVRQVVASALAQ</sequence>
<dbReference type="CDD" id="cd07989">
    <property type="entry name" value="LPLAT_AGPAT-like"/>
    <property type="match status" value="1"/>
</dbReference>
<feature type="domain" description="Phospholipid/glycerol acyltransferase" evidence="4">
    <location>
        <begin position="56"/>
        <end position="175"/>
    </location>
</feature>
<organism evidence="5 6">
    <name type="scientific">Enhygromyxa salina</name>
    <dbReference type="NCBI Taxonomy" id="215803"/>
    <lineage>
        <taxon>Bacteria</taxon>
        <taxon>Pseudomonadati</taxon>
        <taxon>Myxococcota</taxon>
        <taxon>Polyangia</taxon>
        <taxon>Nannocystales</taxon>
        <taxon>Nannocystaceae</taxon>
        <taxon>Enhygromyxa</taxon>
    </lineage>
</organism>
<evidence type="ECO:0000256" key="1">
    <source>
        <dbReference type="ARBA" id="ARBA00005189"/>
    </source>
</evidence>
<protein>
    <submittedName>
        <fullName evidence="5">1-acyl-sn-glycerol-3-phosphate acyltransferase</fullName>
        <ecNumber evidence="5">2.3.1.-</ecNumber>
    </submittedName>
</protein>
<dbReference type="SMART" id="SM00563">
    <property type="entry name" value="PlsC"/>
    <property type="match status" value="1"/>
</dbReference>
<dbReference type="Proteomes" id="UP000237968">
    <property type="component" value="Unassembled WGS sequence"/>
</dbReference>
<dbReference type="GO" id="GO:0006654">
    <property type="term" value="P:phosphatidic acid biosynthetic process"/>
    <property type="evidence" value="ECO:0007669"/>
    <property type="project" value="TreeGrafter"/>
</dbReference>
<dbReference type="Pfam" id="PF01553">
    <property type="entry name" value="Acyltransferase"/>
    <property type="match status" value="1"/>
</dbReference>
<proteinExistence type="predicted"/>
<comment type="caution">
    <text evidence="5">The sequence shown here is derived from an EMBL/GenBank/DDBJ whole genome shotgun (WGS) entry which is preliminary data.</text>
</comment>
<dbReference type="PANTHER" id="PTHR10434:SF11">
    <property type="entry name" value="1-ACYL-SN-GLYCEROL-3-PHOSPHATE ACYLTRANSFERASE"/>
    <property type="match status" value="1"/>
</dbReference>
<dbReference type="AlphaFoldDB" id="A0A2S9XEI0"/>
<dbReference type="PANTHER" id="PTHR10434">
    <property type="entry name" value="1-ACYL-SN-GLYCEROL-3-PHOSPHATE ACYLTRANSFERASE"/>
    <property type="match status" value="1"/>
</dbReference>
<keyword evidence="3 5" id="KW-0012">Acyltransferase</keyword>
<gene>
    <name evidence="5" type="primary">plsC_4</name>
    <name evidence="5" type="ORF">ENSA5_56700</name>
</gene>
<dbReference type="GO" id="GO:0003841">
    <property type="term" value="F:1-acylglycerol-3-phosphate O-acyltransferase activity"/>
    <property type="evidence" value="ECO:0007669"/>
    <property type="project" value="TreeGrafter"/>
</dbReference>
<dbReference type="SUPFAM" id="SSF69593">
    <property type="entry name" value="Glycerol-3-phosphate (1)-acyltransferase"/>
    <property type="match status" value="1"/>
</dbReference>
<keyword evidence="2 5" id="KW-0808">Transferase</keyword>
<evidence type="ECO:0000259" key="4">
    <source>
        <dbReference type="SMART" id="SM00563"/>
    </source>
</evidence>
<evidence type="ECO:0000256" key="2">
    <source>
        <dbReference type="ARBA" id="ARBA00022679"/>
    </source>
</evidence>